<dbReference type="AlphaFoldDB" id="A0AAW1G6G6"/>
<evidence type="ECO:0000256" key="1">
    <source>
        <dbReference type="SAM" id="MobiDB-lite"/>
    </source>
</evidence>
<organism evidence="2 3">
    <name type="scientific">Zoarces viviparus</name>
    <name type="common">Viviparous eelpout</name>
    <name type="synonym">Blennius viviparus</name>
    <dbReference type="NCBI Taxonomy" id="48416"/>
    <lineage>
        <taxon>Eukaryota</taxon>
        <taxon>Metazoa</taxon>
        <taxon>Chordata</taxon>
        <taxon>Craniata</taxon>
        <taxon>Vertebrata</taxon>
        <taxon>Euteleostomi</taxon>
        <taxon>Actinopterygii</taxon>
        <taxon>Neopterygii</taxon>
        <taxon>Teleostei</taxon>
        <taxon>Neoteleostei</taxon>
        <taxon>Acanthomorphata</taxon>
        <taxon>Eupercaria</taxon>
        <taxon>Perciformes</taxon>
        <taxon>Cottioidei</taxon>
        <taxon>Zoarcales</taxon>
        <taxon>Zoarcidae</taxon>
        <taxon>Zoarcinae</taxon>
        <taxon>Zoarces</taxon>
    </lineage>
</organism>
<reference evidence="2 3" key="1">
    <citation type="journal article" date="2024" name="Genome Biol. Evol.">
        <title>Chromosome-level genome assembly of the viviparous eelpout Zoarces viviparus.</title>
        <authorList>
            <person name="Fuhrmann N."/>
            <person name="Brasseur M.V."/>
            <person name="Bakowski C.E."/>
            <person name="Podsiadlowski L."/>
            <person name="Prost S."/>
            <person name="Krehenwinkel H."/>
            <person name="Mayer C."/>
        </authorList>
    </citation>
    <scope>NUCLEOTIDE SEQUENCE [LARGE SCALE GENOMIC DNA]</scope>
    <source>
        <strain evidence="2">NO-MEL_2022_Ind0_liver</strain>
    </source>
</reference>
<feature type="region of interest" description="Disordered" evidence="1">
    <location>
        <begin position="72"/>
        <end position="91"/>
    </location>
</feature>
<evidence type="ECO:0000313" key="2">
    <source>
        <dbReference type="EMBL" id="KAK9542519.1"/>
    </source>
</evidence>
<name>A0AAW1G6G6_ZOAVI</name>
<dbReference type="Proteomes" id="UP001488805">
    <property type="component" value="Unassembled WGS sequence"/>
</dbReference>
<gene>
    <name evidence="2" type="ORF">VZT92_000374</name>
</gene>
<accession>A0AAW1G6G6</accession>
<dbReference type="EMBL" id="JBCEZU010000001">
    <property type="protein sequence ID" value="KAK9542519.1"/>
    <property type="molecule type" value="Genomic_DNA"/>
</dbReference>
<evidence type="ECO:0000313" key="3">
    <source>
        <dbReference type="Proteomes" id="UP001488805"/>
    </source>
</evidence>
<keyword evidence="3" id="KW-1185">Reference proteome</keyword>
<protein>
    <submittedName>
        <fullName evidence="2">Uncharacterized protein</fullName>
    </submittedName>
</protein>
<comment type="caution">
    <text evidence="2">The sequence shown here is derived from an EMBL/GenBank/DDBJ whole genome shotgun (WGS) entry which is preliminary data.</text>
</comment>
<proteinExistence type="predicted"/>
<sequence length="91" mass="10066">MSPVTGHTNSLQRHMKVFCTLESSKAPHHSNRRPTTPEILPPEQVRHFNSYPVASASVPLGTWAVVKWKQDEPEANRQSVSEGGVYAVSNS</sequence>